<dbReference type="WBParaSite" id="scaffold1245_cov195.g2754">
    <property type="protein sequence ID" value="scaffold1245_cov195.g2754"/>
    <property type="gene ID" value="scaffold1245_cov195.g2754"/>
</dbReference>
<dbReference type="Gene3D" id="3.90.70.10">
    <property type="entry name" value="Cysteine proteinases"/>
    <property type="match status" value="1"/>
</dbReference>
<evidence type="ECO:0000256" key="10">
    <source>
        <dbReference type="RuleBase" id="RU003345"/>
    </source>
</evidence>
<dbReference type="Proteomes" id="UP000887561">
    <property type="component" value="Unplaced"/>
</dbReference>
<evidence type="ECO:0000256" key="5">
    <source>
        <dbReference type="ARBA" id="ARBA00022670"/>
    </source>
</evidence>
<dbReference type="EC" id="3.2.1.28" evidence="3 11"/>
<dbReference type="Gene3D" id="1.50.10.10">
    <property type="match status" value="1"/>
</dbReference>
<dbReference type="InterPro" id="IPR001661">
    <property type="entry name" value="Glyco_hydro_37"/>
</dbReference>
<dbReference type="InterPro" id="IPR016162">
    <property type="entry name" value="Ald_DH_N"/>
</dbReference>
<dbReference type="PROSITE" id="PS00687">
    <property type="entry name" value="ALDEHYDE_DEHYDR_GLU"/>
    <property type="match status" value="1"/>
</dbReference>
<dbReference type="GO" id="GO:0004555">
    <property type="term" value="F:alpha,alpha-trehalase activity"/>
    <property type="evidence" value="ECO:0007669"/>
    <property type="project" value="UniProtKB-EC"/>
</dbReference>
<dbReference type="PANTHER" id="PTHR23403">
    <property type="entry name" value="TREHALASE"/>
    <property type="match status" value="1"/>
</dbReference>
<evidence type="ECO:0000256" key="4">
    <source>
        <dbReference type="ARBA" id="ARBA00019905"/>
    </source>
</evidence>
<dbReference type="GO" id="GO:0008234">
    <property type="term" value="F:cysteine-type peptidase activity"/>
    <property type="evidence" value="ECO:0007669"/>
    <property type="project" value="UniProtKB-KW"/>
</dbReference>
<evidence type="ECO:0000313" key="14">
    <source>
        <dbReference type="Proteomes" id="UP000887561"/>
    </source>
</evidence>
<name>A0A915LHZ1_MELJA</name>
<evidence type="ECO:0000256" key="8">
    <source>
        <dbReference type="ARBA" id="ARBA00023002"/>
    </source>
</evidence>
<keyword evidence="5" id="KW-0645">Protease</keyword>
<keyword evidence="8 10" id="KW-0560">Oxidoreductase</keyword>
<dbReference type="Pfam" id="PF00171">
    <property type="entry name" value="Aldedh"/>
    <property type="match status" value="1"/>
</dbReference>
<dbReference type="Gene3D" id="3.90.1720.10">
    <property type="entry name" value="endopeptidase domain like (from Nostoc punctiforme)"/>
    <property type="match status" value="1"/>
</dbReference>
<dbReference type="SMART" id="SM00645">
    <property type="entry name" value="Pept_C1"/>
    <property type="match status" value="1"/>
</dbReference>
<dbReference type="InterPro" id="IPR012341">
    <property type="entry name" value="6hp_glycosidase-like_sf"/>
</dbReference>
<dbReference type="InterPro" id="IPR000668">
    <property type="entry name" value="Peptidase_C1A_C"/>
</dbReference>
<evidence type="ECO:0000256" key="2">
    <source>
        <dbReference type="ARBA" id="ARBA00009986"/>
    </source>
</evidence>
<comment type="similarity">
    <text evidence="2 10">Belongs to the aldehyde dehydrogenase family.</text>
</comment>
<feature type="signal peptide" evidence="12">
    <location>
        <begin position="1"/>
        <end position="20"/>
    </location>
</feature>
<dbReference type="FunFam" id="3.40.605.10:FF:000007">
    <property type="entry name" value="NAD/NADP-dependent betaine aldehyde dehydrogenase"/>
    <property type="match status" value="1"/>
</dbReference>
<keyword evidence="11" id="KW-0326">Glycosidase</keyword>
<sequence length="1501" mass="168693">MFKINTKLILLFLFPLLVSSKLLDGLLDLSILQKIVDDINHLAGGVWTAEVNELTKLPLIEQKKLCGTIIPEENKNHTQAEPPKVEGTVKGSCSTKIEFDARTKWSDQRPCGSCWAVSTASVYTDRYCITRLKKGKTTSATDAGSQFSALDILTCSISGDGCKGGWPPSAWNWIKSKGVCTGTDYKTESGCKPYPYTPTTSVGGFQGSTATVQSIKNEIMANGPVVASMMVYSDFVAYKSGRTANAQKRDGHAVKIIGWGTQTCNGQNMPFWLIANSWSTAWGEKGLFKIRTKTTQQKNKDDDNQMREAISAVSFDYGNAFHVGIIVDEQKGRVIHAAKDGVVVQNIEDALKDLSPEYAELCHVELKSEWKRAAVSWALKQLGSGYNDLFSPDCINSEGKRAFYCCQLAVKSYAETNDQNKGLSPFPKHELNFLDSKGELLTFWLDYYRKLSPQNPHPPQGQPGSHPSKLRSSQLLTSIAIQHFYEFVENPIERMRKFIIPNDLLAALHFVNGARINLCAGKLFKIIEPRNGNLLAECKSATGPDITLAVRVASGAQKEWGKTSWIDRQQILNRTAILLREHVNELSGWEVRDNGKPISEAKADILSCADTFEYFAGVRLAGEHFPYDEQNERFAYTRREPYGVVGAIASWKIAPAIACGNSIVYKPSPLAPISSVLLALLLQCAGLPDGVVNILQGEAETGAALCVSPLIRKVSFTGSVETGKAIAKACASENIKPVTLELGGKSACIVLEDATMEVAVHGAMLANFLSQGQVCSNASKILVHKSLLDEFTKIVVDRTENLRIGDPLNDKTHVGACISLNHLQKVQSFIDGAVKEGAKLLTGGERINIQGLEGGFYLSPCILTDIRPDMRVYKEEIFGPVMLIIPFDSEEEALKMANDTEFGLAGGIFTRDLRKAHLFASKLQAGNIYINSYNDVHPHVPFGGFNQSGYGRENGEAAIWNYTQIKSVYINISNELNNPIFLSSMLYYVVSLLSSIYCDGPILQAVQDARLFSDSKYFVDMPLKQDPVATLRAFYELGEQSKDVEILSSFVEAHFDAPGHELQETYPEDWVPFPNSFTNIDDYQLRRWALHLHRIWRDLCRRVKDDVRLRQERYSLLYVPHPFIIPGGRFKEFYYWDSFWILKGLLFSEMYDTAKGTILNLIYMVENHGFVPNGGRVYYLSRSQPPLLTPMVYEYFLATGDVDFVQQVLPALEKEQTFWNLNRARSFLDPETKEELFQYYQYRAAMKFPRPESYREDMEMVKGLNTDEEREQMWSNLASAAETGWDFSTRWFAQEGPSMHDFKSIRTLSIVPVDLNAFMCINMRILASFYEIFGDFKRKDEYYARNRGLHIYDRYDFDLERSAHSATYYVSNALPLYAKCFDDEDETTPHRIYDYLKREGVLNFTKGIPTSLAMSSVQQWDKENAWPPMVHMIIEGFRTSGDQMLMKAAENMATQWLIVNYKSYVTTYAMFEKYNASLLTEECGAGGGGEYEVQVLAGQME</sequence>
<organism evidence="14 15">
    <name type="scientific">Meloidogyne javanica</name>
    <name type="common">Root-knot nematode worm</name>
    <dbReference type="NCBI Taxonomy" id="6303"/>
    <lineage>
        <taxon>Eukaryota</taxon>
        <taxon>Metazoa</taxon>
        <taxon>Ecdysozoa</taxon>
        <taxon>Nematoda</taxon>
        <taxon>Chromadorea</taxon>
        <taxon>Rhabditida</taxon>
        <taxon>Tylenchina</taxon>
        <taxon>Tylenchomorpha</taxon>
        <taxon>Tylenchoidea</taxon>
        <taxon>Meloidogynidae</taxon>
        <taxon>Meloidogyninae</taxon>
        <taxon>Meloidogyne</taxon>
        <taxon>Meloidogyne incognita group</taxon>
    </lineage>
</organism>
<dbReference type="PROSITE" id="PS00139">
    <property type="entry name" value="THIOL_PROTEASE_CYS"/>
    <property type="match status" value="1"/>
</dbReference>
<keyword evidence="14" id="KW-1185">Reference proteome</keyword>
<evidence type="ECO:0000256" key="11">
    <source>
        <dbReference type="RuleBase" id="RU361180"/>
    </source>
</evidence>
<dbReference type="InterPro" id="IPR038765">
    <property type="entry name" value="Papain-like_cys_pep_sf"/>
</dbReference>
<keyword evidence="12" id="KW-0732">Signal</keyword>
<evidence type="ECO:0000256" key="3">
    <source>
        <dbReference type="ARBA" id="ARBA00012757"/>
    </source>
</evidence>
<feature type="active site" evidence="9">
    <location>
        <position position="741"/>
    </location>
</feature>
<keyword evidence="6 11" id="KW-0378">Hydrolase</keyword>
<dbReference type="GO" id="GO:0005993">
    <property type="term" value="P:trehalose catabolic process"/>
    <property type="evidence" value="ECO:0007669"/>
    <property type="project" value="TreeGrafter"/>
</dbReference>
<feature type="chain" id="PRO_5036803318" description="Trehalase" evidence="12">
    <location>
        <begin position="21"/>
        <end position="1501"/>
    </location>
</feature>
<dbReference type="FunFam" id="3.40.309.10:FF:000012">
    <property type="entry name" value="Betaine aldehyde dehydrogenase"/>
    <property type="match status" value="1"/>
</dbReference>
<dbReference type="PRINTS" id="PR00744">
    <property type="entry name" value="GLHYDRLASE37"/>
</dbReference>
<evidence type="ECO:0000256" key="9">
    <source>
        <dbReference type="PROSITE-ProRule" id="PRU10007"/>
    </source>
</evidence>
<dbReference type="InterPro" id="IPR029510">
    <property type="entry name" value="Ald_DH_CS_GLU"/>
</dbReference>
<protein>
    <recommendedName>
        <fullName evidence="4 11">Trehalase</fullName>
        <ecNumber evidence="3 11">3.2.1.28</ecNumber>
    </recommendedName>
    <alternativeName>
        <fullName evidence="11">Alpha-trehalose glucohydrolase</fullName>
    </alternativeName>
</protein>
<feature type="domain" description="Peptidase C1A papain C-terminal" evidence="13">
    <location>
        <begin position="95"/>
        <end position="316"/>
    </location>
</feature>
<dbReference type="SUPFAM" id="SSF48208">
    <property type="entry name" value="Six-hairpin glycosidases"/>
    <property type="match status" value="1"/>
</dbReference>
<evidence type="ECO:0000256" key="12">
    <source>
        <dbReference type="SAM" id="SignalP"/>
    </source>
</evidence>
<dbReference type="SUPFAM" id="SSF53720">
    <property type="entry name" value="ALDH-like"/>
    <property type="match status" value="1"/>
</dbReference>
<dbReference type="InterPro" id="IPR015590">
    <property type="entry name" value="Aldehyde_DH_dom"/>
</dbReference>
<dbReference type="InterPro" id="IPR000169">
    <property type="entry name" value="Pept_cys_AS"/>
</dbReference>
<dbReference type="PANTHER" id="PTHR23403:SF12">
    <property type="entry name" value="TREHALASE"/>
    <property type="match status" value="1"/>
</dbReference>
<keyword evidence="7" id="KW-0788">Thiol protease</keyword>
<reference evidence="15" key="1">
    <citation type="submission" date="2022-11" db="UniProtKB">
        <authorList>
            <consortium name="WormBaseParasite"/>
        </authorList>
    </citation>
    <scope>IDENTIFICATION</scope>
</reference>
<dbReference type="GO" id="GO:0006508">
    <property type="term" value="P:proteolysis"/>
    <property type="evidence" value="ECO:0007669"/>
    <property type="project" value="UniProtKB-KW"/>
</dbReference>
<dbReference type="SUPFAM" id="SSF54001">
    <property type="entry name" value="Cysteine proteinases"/>
    <property type="match status" value="2"/>
</dbReference>
<comment type="similarity">
    <text evidence="1 11">Belongs to the glycosyl hydrolase 37 family.</text>
</comment>
<accession>A0A915LHZ1</accession>
<dbReference type="Gene3D" id="3.40.605.10">
    <property type="entry name" value="Aldehyde Dehydrogenase, Chain A, domain 1"/>
    <property type="match status" value="1"/>
</dbReference>
<dbReference type="PROSITE" id="PS00070">
    <property type="entry name" value="ALDEHYDE_DEHYDR_CYS"/>
    <property type="match status" value="1"/>
</dbReference>
<dbReference type="GO" id="GO:0016620">
    <property type="term" value="F:oxidoreductase activity, acting on the aldehyde or oxo group of donors, NAD or NADP as acceptor"/>
    <property type="evidence" value="ECO:0007669"/>
    <property type="project" value="InterPro"/>
</dbReference>
<dbReference type="InterPro" id="IPR016161">
    <property type="entry name" value="Ald_DH/histidinol_DH"/>
</dbReference>
<evidence type="ECO:0000256" key="7">
    <source>
        <dbReference type="ARBA" id="ARBA00022807"/>
    </source>
</evidence>
<dbReference type="InterPro" id="IPR008928">
    <property type="entry name" value="6-hairpin_glycosidase_sf"/>
</dbReference>
<dbReference type="InterPro" id="IPR025661">
    <property type="entry name" value="Pept_asp_AS"/>
</dbReference>
<dbReference type="Gene3D" id="3.40.309.10">
    <property type="entry name" value="Aldehyde Dehydrogenase, Chain A, domain 2"/>
    <property type="match status" value="1"/>
</dbReference>
<dbReference type="Pfam" id="PF01204">
    <property type="entry name" value="Trehalase"/>
    <property type="match status" value="1"/>
</dbReference>
<dbReference type="InterPro" id="IPR016160">
    <property type="entry name" value="Ald_DH_CS_CYS"/>
</dbReference>
<evidence type="ECO:0000256" key="1">
    <source>
        <dbReference type="ARBA" id="ARBA00005615"/>
    </source>
</evidence>
<dbReference type="PROSITE" id="PS00640">
    <property type="entry name" value="THIOL_PROTEASE_ASN"/>
    <property type="match status" value="1"/>
</dbReference>
<dbReference type="Pfam" id="PF00112">
    <property type="entry name" value="Peptidase_C1"/>
    <property type="match status" value="1"/>
</dbReference>
<evidence type="ECO:0000313" key="15">
    <source>
        <dbReference type="WBParaSite" id="scaffold1245_cov195.g2754"/>
    </source>
</evidence>
<evidence type="ECO:0000259" key="13">
    <source>
        <dbReference type="SMART" id="SM00645"/>
    </source>
</evidence>
<evidence type="ECO:0000256" key="6">
    <source>
        <dbReference type="ARBA" id="ARBA00022801"/>
    </source>
</evidence>
<dbReference type="InterPro" id="IPR016163">
    <property type="entry name" value="Ald_DH_C"/>
</dbReference>
<comment type="catalytic activity">
    <reaction evidence="11">
        <text>alpha,alpha-trehalose + H2O = alpha-D-glucose + beta-D-glucose</text>
        <dbReference type="Rhea" id="RHEA:32675"/>
        <dbReference type="ChEBI" id="CHEBI:15377"/>
        <dbReference type="ChEBI" id="CHEBI:15903"/>
        <dbReference type="ChEBI" id="CHEBI:16551"/>
        <dbReference type="ChEBI" id="CHEBI:17925"/>
        <dbReference type="EC" id="3.2.1.28"/>
    </reaction>
</comment>
<proteinExistence type="inferred from homology"/>